<dbReference type="InterPro" id="IPR003961">
    <property type="entry name" value="FN3_dom"/>
</dbReference>
<dbReference type="SMART" id="SM00060">
    <property type="entry name" value="FN3"/>
    <property type="match status" value="3"/>
</dbReference>
<evidence type="ECO:0000259" key="5">
    <source>
        <dbReference type="PROSITE" id="PS50853"/>
    </source>
</evidence>
<dbReference type="Gene3D" id="2.60.120.260">
    <property type="entry name" value="Galactose-binding domain-like"/>
    <property type="match status" value="1"/>
</dbReference>
<feature type="domain" description="Fibronectin type-III" evidence="5">
    <location>
        <begin position="1046"/>
        <end position="1131"/>
    </location>
</feature>
<dbReference type="RefSeq" id="WP_386096732.1">
    <property type="nucleotide sequence ID" value="NZ_JBHSAT010000004.1"/>
</dbReference>
<dbReference type="NCBIfam" id="TIGR04183">
    <property type="entry name" value="Por_Secre_tail"/>
    <property type="match status" value="1"/>
</dbReference>
<dbReference type="SUPFAM" id="SSF49265">
    <property type="entry name" value="Fibronectin type III"/>
    <property type="match status" value="2"/>
</dbReference>
<dbReference type="PROSITE" id="PS50060">
    <property type="entry name" value="MAM_2"/>
    <property type="match status" value="2"/>
</dbReference>
<dbReference type="SMART" id="SM00137">
    <property type="entry name" value="MAM"/>
    <property type="match status" value="2"/>
</dbReference>
<evidence type="ECO:0000256" key="1">
    <source>
        <dbReference type="ARBA" id="ARBA00022729"/>
    </source>
</evidence>
<dbReference type="Gene3D" id="2.60.40.10">
    <property type="entry name" value="Immunoglobulins"/>
    <property type="match status" value="8"/>
</dbReference>
<dbReference type="InterPro" id="IPR036116">
    <property type="entry name" value="FN3_sf"/>
</dbReference>
<dbReference type="InterPro" id="IPR051560">
    <property type="entry name" value="MAM_domain-containing"/>
</dbReference>
<dbReference type="Pfam" id="PF00041">
    <property type="entry name" value="fn3"/>
    <property type="match status" value="3"/>
</dbReference>
<evidence type="ECO:0000256" key="3">
    <source>
        <dbReference type="SAM" id="SignalP"/>
    </source>
</evidence>
<comment type="similarity">
    <text evidence="2">Belongs to the peptidase M14 family.</text>
</comment>
<feature type="domain" description="MAM" evidence="4">
    <location>
        <begin position="1811"/>
        <end position="1975"/>
    </location>
</feature>
<dbReference type="Gene3D" id="3.40.630.10">
    <property type="entry name" value="Zn peptidases"/>
    <property type="match status" value="1"/>
</dbReference>
<dbReference type="PROSITE" id="PS52035">
    <property type="entry name" value="PEPTIDASE_M14"/>
    <property type="match status" value="1"/>
</dbReference>
<feature type="domain" description="Fibronectin type-III" evidence="5">
    <location>
        <begin position="801"/>
        <end position="887"/>
    </location>
</feature>
<dbReference type="InterPro" id="IPR032179">
    <property type="entry name" value="Cry22Aa_Ig-like"/>
</dbReference>
<evidence type="ECO:0000256" key="2">
    <source>
        <dbReference type="PROSITE-ProRule" id="PRU01379"/>
    </source>
</evidence>
<dbReference type="Pfam" id="PF16403">
    <property type="entry name" value="Bact_surface_Ig-like"/>
    <property type="match status" value="5"/>
</dbReference>
<feature type="signal peptide" evidence="3">
    <location>
        <begin position="1"/>
        <end position="19"/>
    </location>
</feature>
<evidence type="ECO:0000313" key="8">
    <source>
        <dbReference type="Proteomes" id="UP001595812"/>
    </source>
</evidence>
<organism evidence="7 8">
    <name type="scientific">Winogradskyella maritima</name>
    <dbReference type="NCBI Taxonomy" id="1517766"/>
    <lineage>
        <taxon>Bacteria</taxon>
        <taxon>Pseudomonadati</taxon>
        <taxon>Bacteroidota</taxon>
        <taxon>Flavobacteriia</taxon>
        <taxon>Flavobacteriales</taxon>
        <taxon>Flavobacteriaceae</taxon>
        <taxon>Winogradskyella</taxon>
    </lineage>
</organism>
<dbReference type="InterPro" id="IPR013783">
    <property type="entry name" value="Ig-like_fold"/>
</dbReference>
<feature type="domain" description="Peptidase M14" evidence="6">
    <location>
        <begin position="163"/>
        <end position="489"/>
    </location>
</feature>
<dbReference type="CDD" id="cd00063">
    <property type="entry name" value="FN3"/>
    <property type="match status" value="3"/>
</dbReference>
<comment type="caution">
    <text evidence="2">Lacks conserved residue(s) required for the propagation of feature annotation.</text>
</comment>
<evidence type="ECO:0000313" key="7">
    <source>
        <dbReference type="EMBL" id="MFC3876116.1"/>
    </source>
</evidence>
<feature type="chain" id="PRO_5046988721" evidence="3">
    <location>
        <begin position="20"/>
        <end position="2065"/>
    </location>
</feature>
<dbReference type="PROSITE" id="PS50853">
    <property type="entry name" value="FN3"/>
    <property type="match status" value="3"/>
</dbReference>
<dbReference type="CDD" id="cd06263">
    <property type="entry name" value="MAM"/>
    <property type="match status" value="2"/>
</dbReference>
<dbReference type="PANTHER" id="PTHR23282">
    <property type="entry name" value="APICAL ENDOSOMAL GLYCOPROTEIN PRECURSOR"/>
    <property type="match status" value="1"/>
</dbReference>
<sequence length="2065" mass="221120">MKLISLLALACLLSVGLNAQNSDSNSENNTIYKRVQVPSLGDATMNQLDALGIDLGCGVIHTNGRIQLELSGTELQRLDANGIRYNVLVEDLIDFYSKRSEQELESAKAELQSMKMQSAMQRTFSVTEVINNVGQHDDCEEIDWAVPNNFNLNPNPSPNSFGGCLTFDMVLQELDDMRSQYPNLISAKANASPSGQTTIEGRTVYYVRISDNPDIDEPNEPETLYQSLIHSRESATVMNQLFFMWYLLENYDSDPAVRALVNNQALYFIPVFNPDGFVHNQNIAPNGGGLQRKNRNIVGSCGTVSTSDDYGVDLNRNSAYYWGNGGASSDPCSQTYLGSAPFSENETQIMRDFFLLHDFELALNHHSFKNAMLHAYAGTTITNPRPDEYSKYNHDMTAYNRYAHGPSTSISALNSGNMNDWMLGGPAGVSANGTPTGTGSGKQTLAWTPENGSSAEAGATGSGFWPAPSNFVPIAKRAMRMNFLAAYFSGKYAKLHDLSQTDINTLSGTLDFAVENLGQKASAFTVTVTPVSSNIASIGSAVTLNGMAVLQQNNVSINYTLNSGIQPNEEIEYKVTLTNDYTTDNVLFEANIKKIYSPNVVLADNPDATGLNNWTANGGSWAVTSDAFSGTSAITTNSGAYGNSISTQLQLTNTIDLSSASQAILQYYAKWDLERSFDYVQIEASTNGSTWTPLCGRLTKPGAPNINNTYSGKSSTNNNFQPDGEPLYDGDTQDRWTMEEIVIDASQNSFLLGQSNVFFRFDFRTDGSNREDSYVNVDFEGFTFDDFKVTTIELPCDASVPPANLSASNITSDMAQISWASVPSATYDLRYRTAGATNWITIPSLTTTNFDLTGLTFSTTYEVEVNANCATSSSVFSSPLFFTTQDNVLSEGYFETGLDGWIEGGNDCARIQSTSSFEGSFSIRIRDNSGVASSMTSPVIDATGFDSLEIDFHFFANSMENGEDFWVQFFDGSSYNTVATFTSGADFSNGNFNKEVITIDSNTYNFASNSRFRIVCDASGNNDQVFIDAVIIKGISSGPDVIPPSPPQNLLATNITVDSVDLNWNASSDNVGVVAYEVYQDNSLIATVTQLNYQATGLSPSTTYNYNVIAKDAAGNSSGSSNVEVILTLDPPDTESPSAPLNLQANNTTETETNLSWTASIDNVGVTAYDVYQNGIFLGTSTNTNYNVSSLSAGQSYSFHVIARDAANNSSDQSNTVNVITPDNTAPIISIIGDENVNLSVGENYTEFGATATDNVDGVITANITTSGVVDTSTVGNYTVSYSVSDSSGNSTTETRTIVVTPDTVAPIITLVGASVVDLNLGSPYNEEGATATDNVDGDLTNTIVISGSVDTNTAGAYVLTYSVTDSSGNVSDVTRTVNVILDETPPILTLLGASTVNLQLNDTYIEQGATATDNIDGDLTANIIISGTVDTSVAGNYSVNYEVSDASGNTAATSRTVTVEPDTTAPIITIKGSSSITLNVGDNYIEEGATAIDNIDGDLTTTIVITGTVDTANAGVYTITYTVSDVAGNNANEVRTINVIADTTPPVITLIGASTINLNIGDNYIEQGATAIDNIDGDITSSIGITGTVDTNISGNYTVTYSVNDMAGNQAVESRLIIVEEPNTGCSNGVGLPYSQGFESSFGSWVQSLNDDLDWLLSSGGTPSSGTGPSAAIEGTNYIYVEASVLDTGYPDKRAILTSPCINLNGVSEATFSFNYHMFGAPDMGSLDVELSSDDGITWSSIWSQTGNQGDNWQAVNIDLSPYTGAGIRLRFNRFVGSTWQADIAIDNLSLVEGVVQTPSCIAEVSSFPYAQGFESGLGDWTQSAADDIDWTVDASGTPSSGTGPLAAIQGNNYIFVEASGNGTGYPNKRAIVNSPCFDLTTQSSATFSFSYHMFGSTDMGSIALQASNDNGISWTTLWIETGNQGDIWLSQTIDLSTYLGNTVQLRFDRVTGGTWQADIAIDNISLNTASAARGYQNEEISIEPNKSIFDVITLYPNPSSGQAIRVKTSLEIEAYSIFNALGQEVGRGPLNGDRIDVENLEAGVYLISFKVENKTLVERFIKR</sequence>
<dbReference type="Pfam" id="PF00246">
    <property type="entry name" value="Peptidase_M14"/>
    <property type="match status" value="1"/>
</dbReference>
<dbReference type="InterPro" id="IPR013320">
    <property type="entry name" value="ConA-like_dom_sf"/>
</dbReference>
<name>A0ABV8ADF5_9FLAO</name>
<dbReference type="SUPFAM" id="SSF53187">
    <property type="entry name" value="Zn-dependent exopeptidases"/>
    <property type="match status" value="1"/>
</dbReference>
<comment type="caution">
    <text evidence="7">The sequence shown here is derived from an EMBL/GenBank/DDBJ whole genome shotgun (WGS) entry which is preliminary data.</text>
</comment>
<dbReference type="InterPro" id="IPR026444">
    <property type="entry name" value="Secre_tail"/>
</dbReference>
<evidence type="ECO:0000259" key="4">
    <source>
        <dbReference type="PROSITE" id="PS50060"/>
    </source>
</evidence>
<keyword evidence="8" id="KW-1185">Reference proteome</keyword>
<dbReference type="Proteomes" id="UP001595812">
    <property type="component" value="Unassembled WGS sequence"/>
</dbReference>
<dbReference type="Pfam" id="PF00629">
    <property type="entry name" value="MAM"/>
    <property type="match status" value="2"/>
</dbReference>
<dbReference type="InterPro" id="IPR000998">
    <property type="entry name" value="MAM_dom"/>
</dbReference>
<dbReference type="InterPro" id="IPR033810">
    <property type="entry name" value="Carboxypeptidase_T"/>
</dbReference>
<keyword evidence="1 3" id="KW-0732">Signal</keyword>
<dbReference type="PANTHER" id="PTHR23282:SF101">
    <property type="entry name" value="MAM DOMAIN-CONTAINING PROTEIN"/>
    <property type="match status" value="1"/>
</dbReference>
<feature type="domain" description="Fibronectin type-III" evidence="5">
    <location>
        <begin position="1139"/>
        <end position="1224"/>
    </location>
</feature>
<dbReference type="SUPFAM" id="SSF49899">
    <property type="entry name" value="Concanavalin A-like lectins/glucanases"/>
    <property type="match status" value="2"/>
</dbReference>
<accession>A0ABV8ADF5</accession>
<proteinExistence type="inferred from homology"/>
<dbReference type="Pfam" id="PF18962">
    <property type="entry name" value="Por_Secre_tail"/>
    <property type="match status" value="1"/>
</dbReference>
<reference evidence="8" key="1">
    <citation type="journal article" date="2019" name="Int. J. Syst. Evol. Microbiol.">
        <title>The Global Catalogue of Microorganisms (GCM) 10K type strain sequencing project: providing services to taxonomists for standard genome sequencing and annotation.</title>
        <authorList>
            <consortium name="The Broad Institute Genomics Platform"/>
            <consortium name="The Broad Institute Genome Sequencing Center for Infectious Disease"/>
            <person name="Wu L."/>
            <person name="Ma J."/>
        </authorList>
    </citation>
    <scope>NUCLEOTIDE SEQUENCE [LARGE SCALE GENOMIC DNA]</scope>
    <source>
        <strain evidence="8">CECT 8979</strain>
    </source>
</reference>
<dbReference type="CDD" id="cd03859">
    <property type="entry name" value="M14_CPT"/>
    <property type="match status" value="1"/>
</dbReference>
<evidence type="ECO:0000259" key="6">
    <source>
        <dbReference type="PROSITE" id="PS52035"/>
    </source>
</evidence>
<dbReference type="EMBL" id="JBHSAT010000004">
    <property type="protein sequence ID" value="MFC3876116.1"/>
    <property type="molecule type" value="Genomic_DNA"/>
</dbReference>
<protein>
    <submittedName>
        <fullName evidence="7">Immunoglobulin-like domain-containing protein</fullName>
    </submittedName>
</protein>
<dbReference type="InterPro" id="IPR000834">
    <property type="entry name" value="Peptidase_M14"/>
</dbReference>
<dbReference type="Gene3D" id="2.60.120.200">
    <property type="match status" value="2"/>
</dbReference>
<dbReference type="SMART" id="SM00631">
    <property type="entry name" value="Zn_pept"/>
    <property type="match status" value="1"/>
</dbReference>
<feature type="domain" description="MAM" evidence="4">
    <location>
        <begin position="1635"/>
        <end position="1804"/>
    </location>
</feature>
<gene>
    <name evidence="7" type="ORF">ACFOSX_02635</name>
</gene>